<dbReference type="Proteomes" id="UP001220964">
    <property type="component" value="Unassembled WGS sequence"/>
</dbReference>
<accession>A0AAE3NNM3</accession>
<dbReference type="RefSeq" id="WP_275565732.1">
    <property type="nucleotide sequence ID" value="NZ_JARGYC010000004.1"/>
</dbReference>
<protein>
    <submittedName>
        <fullName evidence="3">Uncharacterized protein</fullName>
    </submittedName>
</protein>
<feature type="transmembrane region" description="Helical" evidence="2">
    <location>
        <begin position="50"/>
        <end position="70"/>
    </location>
</feature>
<reference evidence="3" key="1">
    <citation type="submission" date="2023-03" db="EMBL/GenBank/DDBJ databases">
        <title>Multiphase analysis and comparison of six strains from genera Psychromarinibacter, Lutimaribacter, and Maritimibacter, including a novel species: Psychromarinibacter sediminicola sp. nov.</title>
        <authorList>
            <person name="Wang Y.-H."/>
            <person name="Ye M.-Q."/>
            <person name="Du Z.-J."/>
        </authorList>
    </citation>
    <scope>NUCLEOTIDE SEQUENCE</scope>
    <source>
        <strain evidence="3">C21-152</strain>
    </source>
</reference>
<keyword evidence="4" id="KW-1185">Reference proteome</keyword>
<evidence type="ECO:0000256" key="1">
    <source>
        <dbReference type="SAM" id="MobiDB-lite"/>
    </source>
</evidence>
<keyword evidence="2" id="KW-0472">Membrane</keyword>
<evidence type="ECO:0000313" key="4">
    <source>
        <dbReference type="Proteomes" id="UP001220964"/>
    </source>
</evidence>
<dbReference type="AlphaFoldDB" id="A0AAE3NNM3"/>
<proteinExistence type="predicted"/>
<name>A0AAE3NNM3_9RHOB</name>
<evidence type="ECO:0000313" key="3">
    <source>
        <dbReference type="EMBL" id="MDF0599586.1"/>
    </source>
</evidence>
<sequence length="103" mass="10969">MSRRPVFLERRGYRRRRMMDGARMLPVLGAFLWLMPLVWALAPERVIGTAGGGIYVFAVWAALIGGAWAFSRALVRPDAPAVPETGAGPDRTDGSGGPDGSGG</sequence>
<organism evidence="3 4">
    <name type="scientific">Psychromarinibacter sediminicola</name>
    <dbReference type="NCBI Taxonomy" id="3033385"/>
    <lineage>
        <taxon>Bacteria</taxon>
        <taxon>Pseudomonadati</taxon>
        <taxon>Pseudomonadota</taxon>
        <taxon>Alphaproteobacteria</taxon>
        <taxon>Rhodobacterales</taxon>
        <taxon>Paracoccaceae</taxon>
        <taxon>Psychromarinibacter</taxon>
    </lineage>
</organism>
<evidence type="ECO:0000256" key="2">
    <source>
        <dbReference type="SAM" id="Phobius"/>
    </source>
</evidence>
<feature type="region of interest" description="Disordered" evidence="1">
    <location>
        <begin position="80"/>
        <end position="103"/>
    </location>
</feature>
<dbReference type="EMBL" id="JARGYC010000004">
    <property type="protein sequence ID" value="MDF0599586.1"/>
    <property type="molecule type" value="Genomic_DNA"/>
</dbReference>
<feature type="compositionally biased region" description="Gly residues" evidence="1">
    <location>
        <begin position="94"/>
        <end position="103"/>
    </location>
</feature>
<keyword evidence="2" id="KW-1133">Transmembrane helix</keyword>
<gene>
    <name evidence="3" type="ORF">P1J78_02470</name>
</gene>
<comment type="caution">
    <text evidence="3">The sequence shown here is derived from an EMBL/GenBank/DDBJ whole genome shotgun (WGS) entry which is preliminary data.</text>
</comment>
<keyword evidence="2" id="KW-0812">Transmembrane</keyword>